<organism evidence="2 3">
    <name type="scientific">Elysia marginata</name>
    <dbReference type="NCBI Taxonomy" id="1093978"/>
    <lineage>
        <taxon>Eukaryota</taxon>
        <taxon>Metazoa</taxon>
        <taxon>Spiralia</taxon>
        <taxon>Lophotrochozoa</taxon>
        <taxon>Mollusca</taxon>
        <taxon>Gastropoda</taxon>
        <taxon>Heterobranchia</taxon>
        <taxon>Euthyneura</taxon>
        <taxon>Panpulmonata</taxon>
        <taxon>Sacoglossa</taxon>
        <taxon>Placobranchoidea</taxon>
        <taxon>Plakobranchidae</taxon>
        <taxon>Elysia</taxon>
    </lineage>
</organism>
<keyword evidence="3" id="KW-1185">Reference proteome</keyword>
<evidence type="ECO:0000313" key="3">
    <source>
        <dbReference type="Proteomes" id="UP000762676"/>
    </source>
</evidence>
<proteinExistence type="predicted"/>
<sequence length="94" mass="10316">MATRLKIVQVEAPLTASEMQFIAKDLNSWEGMLCVSTIMRPRIQQTNYTAMAAALRLENSSSPADSPELGPDLAPSGFQLFEGELRQQKTSSVN</sequence>
<gene>
    <name evidence="2" type="ORF">ElyMa_002044700</name>
</gene>
<dbReference type="AlphaFoldDB" id="A0AAV4F775"/>
<reference evidence="2 3" key="1">
    <citation type="journal article" date="2021" name="Elife">
        <title>Chloroplast acquisition without the gene transfer in kleptoplastic sea slugs, Plakobranchus ocellatus.</title>
        <authorList>
            <person name="Maeda T."/>
            <person name="Takahashi S."/>
            <person name="Yoshida T."/>
            <person name="Shimamura S."/>
            <person name="Takaki Y."/>
            <person name="Nagai Y."/>
            <person name="Toyoda A."/>
            <person name="Suzuki Y."/>
            <person name="Arimoto A."/>
            <person name="Ishii H."/>
            <person name="Satoh N."/>
            <person name="Nishiyama T."/>
            <person name="Hasebe M."/>
            <person name="Maruyama T."/>
            <person name="Minagawa J."/>
            <person name="Obokata J."/>
            <person name="Shigenobu S."/>
        </authorList>
    </citation>
    <scope>NUCLEOTIDE SEQUENCE [LARGE SCALE GENOMIC DNA]</scope>
</reference>
<dbReference type="Proteomes" id="UP000762676">
    <property type="component" value="Unassembled WGS sequence"/>
</dbReference>
<feature type="region of interest" description="Disordered" evidence="1">
    <location>
        <begin position="59"/>
        <end position="94"/>
    </location>
</feature>
<protein>
    <submittedName>
        <fullName evidence="2">Uncharacterized protein</fullName>
    </submittedName>
</protein>
<accession>A0AAV4F775</accession>
<evidence type="ECO:0000313" key="2">
    <source>
        <dbReference type="EMBL" id="GFR69233.1"/>
    </source>
</evidence>
<evidence type="ECO:0000256" key="1">
    <source>
        <dbReference type="SAM" id="MobiDB-lite"/>
    </source>
</evidence>
<dbReference type="EMBL" id="BMAT01004147">
    <property type="protein sequence ID" value="GFR69233.1"/>
    <property type="molecule type" value="Genomic_DNA"/>
</dbReference>
<comment type="caution">
    <text evidence="2">The sequence shown here is derived from an EMBL/GenBank/DDBJ whole genome shotgun (WGS) entry which is preliminary data.</text>
</comment>
<name>A0AAV4F775_9GAST</name>